<evidence type="ECO:0000313" key="2">
    <source>
        <dbReference type="Proteomes" id="UP000023566"/>
    </source>
</evidence>
<organism evidence="1 2">
    <name type="scientific">Parageobacillus genomosp. 1</name>
    <dbReference type="NCBI Taxonomy" id="1295642"/>
    <lineage>
        <taxon>Bacteria</taxon>
        <taxon>Bacillati</taxon>
        <taxon>Bacillota</taxon>
        <taxon>Bacilli</taxon>
        <taxon>Bacillales</taxon>
        <taxon>Anoxybacillaceae</taxon>
        <taxon>Parageobacillus</taxon>
    </lineage>
</organism>
<dbReference type="Pfam" id="PF08812">
    <property type="entry name" value="YtxC"/>
    <property type="match status" value="1"/>
</dbReference>
<dbReference type="EMBL" id="AOTZ01000006">
    <property type="protein sequence ID" value="EZP76431.1"/>
    <property type="molecule type" value="Genomic_DNA"/>
</dbReference>
<dbReference type="PIRSF" id="PIRSF012563">
    <property type="entry name" value="YtxC"/>
    <property type="match status" value="1"/>
</dbReference>
<gene>
    <name evidence="1" type="ORF">H839_14179</name>
</gene>
<name>A0ABC9VDW3_9BACL</name>
<dbReference type="RefSeq" id="WP_043905722.1">
    <property type="nucleotide sequence ID" value="NZ_CM002692.1"/>
</dbReference>
<evidence type="ECO:0000313" key="1">
    <source>
        <dbReference type="EMBL" id="EZP76431.1"/>
    </source>
</evidence>
<keyword evidence="2" id="KW-1185">Reference proteome</keyword>
<reference evidence="1 2" key="1">
    <citation type="journal article" date="2014" name="Appl. Microbiol. Biotechnol.">
        <title>Transformable facultative thermophile Geobacillus stearothermophilus NUB3621 as a host strain for metabolic engineering.</title>
        <authorList>
            <person name="Blanchard K."/>
            <person name="Robic S."/>
            <person name="Matsumura I."/>
        </authorList>
    </citation>
    <scope>NUCLEOTIDE SEQUENCE [LARGE SCALE GENOMIC DNA]</scope>
    <source>
        <strain evidence="1 2">NUB3621</strain>
    </source>
</reference>
<comment type="caution">
    <text evidence="1">The sequence shown here is derived from an EMBL/GenBank/DDBJ whole genome shotgun (WGS) entry which is preliminary data.</text>
</comment>
<dbReference type="Proteomes" id="UP000023566">
    <property type="component" value="Chromosome"/>
</dbReference>
<dbReference type="NCBIfam" id="TIGR02834">
    <property type="entry name" value="spo_ytxC"/>
    <property type="match status" value="1"/>
</dbReference>
<sequence>MIEIYLDQASDAEKLFSLLKEREKKAVHPLFRTTYSGKSLVAIYIYDNNDGVIFSDIIPAITRFILRFVEDRLLLSIISGTFYFQDKEEQQQILQLAHSFLDGERYDYRKGKQPFVSRETLIREALEQFLKDGLSFSLSSFITFRLKSYMERLQHYVELAIDEYKLEQEYQNFVQMLRDCVAARPPKLSQIHLVHQPPSFLFYDEKLREITAGELKQWIDRNLIVSQPMYIDSSVLAPLVSIAPDTIYLYTDHIDDGMVQTIQNVFQERIRLYSRNDFAHQLATGAGHEKGT</sequence>
<accession>A0ABC9VDW3</accession>
<protein>
    <submittedName>
        <fullName evidence="1">Sporulation protein YtxC</fullName>
    </submittedName>
</protein>
<proteinExistence type="predicted"/>
<dbReference type="AlphaFoldDB" id="A0ABC9VDW3"/>
<dbReference type="InterPro" id="IPR014199">
    <property type="entry name" value="Spore_YtxC"/>
</dbReference>